<dbReference type="PANTHER" id="PTHR43884:SF20">
    <property type="entry name" value="ACYL-COA DEHYDROGENASE FADE28"/>
    <property type="match status" value="1"/>
</dbReference>
<accession>A0A345YD58</accession>
<protein>
    <recommendedName>
        <fullName evidence="4">Acyl-CoA dehydrogenase/oxidase C-terminal domain-containing protein</fullName>
    </recommendedName>
</protein>
<gene>
    <name evidence="5" type="ORF">DVR09_05450</name>
</gene>
<organism evidence="5 6">
    <name type="scientific">Erythrobacter aureus</name>
    <dbReference type="NCBI Taxonomy" id="2182384"/>
    <lineage>
        <taxon>Bacteria</taxon>
        <taxon>Pseudomonadati</taxon>
        <taxon>Pseudomonadota</taxon>
        <taxon>Alphaproteobacteria</taxon>
        <taxon>Sphingomonadales</taxon>
        <taxon>Erythrobacteraceae</taxon>
        <taxon>Erythrobacter/Porphyrobacter group</taxon>
        <taxon>Erythrobacter</taxon>
    </lineage>
</organism>
<dbReference type="EMBL" id="CP031357">
    <property type="protein sequence ID" value="AXK41860.1"/>
    <property type="molecule type" value="Genomic_DNA"/>
</dbReference>
<dbReference type="SUPFAM" id="SSF47203">
    <property type="entry name" value="Acyl-CoA dehydrogenase C-terminal domain-like"/>
    <property type="match status" value="1"/>
</dbReference>
<keyword evidence="3" id="KW-0560">Oxidoreductase</keyword>
<sequence length="342" mass="36955">MNEHRSILKETVERLFADLAADRTADPRASWHAIDELGLPGLLQSQEAEGFGGDWEDAGAVFRASAIHRLEIPVSETILACSWLAGLSLKCPDGMGGFLLHSVDPAGPAGLERMLAAGKLDWVLALGDKSWRLVDLREFGSTTNGTRPSRAELISKDLGAALIAEGPLDGGPQDHARQAALMRACQMAGAIEAMVALAIEYTRDRQQFGRSLSSFQAIQHQLALAMEESAAASCAAASACQAMALGDAAFEVAAAKWRVGKAADRVFDIAHQVHGAIGFTREYDLHEFSLRAQEWRRDFGNEGYWAREMARAVLSNRPKPLWHFLTARHDAILAAERAGAGS</sequence>
<proteinExistence type="predicted"/>
<dbReference type="InterPro" id="IPR009075">
    <property type="entry name" value="AcylCo_DH/oxidase_C"/>
</dbReference>
<dbReference type="InterPro" id="IPR036250">
    <property type="entry name" value="AcylCo_DH-like_C"/>
</dbReference>
<evidence type="ECO:0000259" key="4">
    <source>
        <dbReference type="Pfam" id="PF00441"/>
    </source>
</evidence>
<evidence type="ECO:0000313" key="6">
    <source>
        <dbReference type="Proteomes" id="UP000254508"/>
    </source>
</evidence>
<evidence type="ECO:0000256" key="3">
    <source>
        <dbReference type="ARBA" id="ARBA00023002"/>
    </source>
</evidence>
<keyword evidence="2" id="KW-0274">FAD</keyword>
<evidence type="ECO:0000256" key="2">
    <source>
        <dbReference type="ARBA" id="ARBA00022827"/>
    </source>
</evidence>
<dbReference type="OrthoDB" id="2450120at2"/>
<dbReference type="GO" id="GO:0003995">
    <property type="term" value="F:acyl-CoA dehydrogenase activity"/>
    <property type="evidence" value="ECO:0007669"/>
    <property type="project" value="TreeGrafter"/>
</dbReference>
<evidence type="ECO:0000313" key="5">
    <source>
        <dbReference type="EMBL" id="AXK41860.1"/>
    </source>
</evidence>
<dbReference type="Pfam" id="PF00441">
    <property type="entry name" value="Acyl-CoA_dh_1"/>
    <property type="match status" value="1"/>
</dbReference>
<reference evidence="6" key="1">
    <citation type="submission" date="2018-07" db="EMBL/GenBank/DDBJ databases">
        <title>Genome sequence of Erythrobacter strain YH-07, an antagonistic bacterium isolated from Yellow Sea.</title>
        <authorList>
            <person name="Tang T."/>
            <person name="Liu Q."/>
            <person name="Sun X."/>
        </authorList>
    </citation>
    <scope>NUCLEOTIDE SEQUENCE [LARGE SCALE GENOMIC DNA]</scope>
    <source>
        <strain evidence="6">YH-07</strain>
    </source>
</reference>
<dbReference type="AlphaFoldDB" id="A0A345YD58"/>
<dbReference type="Proteomes" id="UP000254508">
    <property type="component" value="Chromosome"/>
</dbReference>
<feature type="domain" description="Acyl-CoA dehydrogenase/oxidase C-terminal" evidence="4">
    <location>
        <begin position="180"/>
        <end position="296"/>
    </location>
</feature>
<keyword evidence="1" id="KW-0285">Flavoprotein</keyword>
<dbReference type="Gene3D" id="1.20.140.10">
    <property type="entry name" value="Butyryl-CoA Dehydrogenase, subunit A, domain 3"/>
    <property type="match status" value="1"/>
</dbReference>
<dbReference type="RefSeq" id="WP_115416046.1">
    <property type="nucleotide sequence ID" value="NZ_CP031357.1"/>
</dbReference>
<name>A0A345YD58_9SPHN</name>
<keyword evidence="6" id="KW-1185">Reference proteome</keyword>
<dbReference type="KEGG" id="err:DVR09_05450"/>
<evidence type="ECO:0000256" key="1">
    <source>
        <dbReference type="ARBA" id="ARBA00022630"/>
    </source>
</evidence>
<dbReference type="PANTHER" id="PTHR43884">
    <property type="entry name" value="ACYL-COA DEHYDROGENASE"/>
    <property type="match status" value="1"/>
</dbReference>